<sequence>MVRVQQTFNIASALVGWCGSAHALNSISGSRSVPLDLTPYFNNQGFGTYPGEASLGLLNESYPASNDTSPFYTSSTGILYHTPRYLGPSTPDNVICANQSIIVPASDEPYFAISLLHSCDLRKKTALGTLTFHYTDNTTSTAELRSEPWWAFLLVNVGEIVYPSYLGANSTNGNSSHIFESEYALAPGKTLSSVTFPDTANATVGRIHVFSMSLWKGRDVSVQSVRATQKSGSVAGSQTVEVIVNNAGMQCVSGRGLTVALVGNGVKTVVSGRIRRLCPGDQKKVDLSVIGNGTCDVAIVIREAVDGQQTYRQTFSDVALGLTSWDTSYANLARHESPSWFDDAKFGIFIHWGPYAVPSWGNSTPYENYAEWYWWYTTHPEGDKSGFRNHRLRTFGPEWNYDDTFSSFTTTQYNPQEWVDLIADAGAQYFVITTKHHDGFALFDAGKTTNRSALHYGPKRDLVKELFDAAKKYQPTLKRGTYFSLPEWFNPSWGKYGFAQYGPERPDGTTHPGIIARNPFTNLTEPYTGHIEVNDFIEDVMVPQMEILAYEYESDIMWCDAGASNGTANFASRWFEYARAAGRDVTINSRCGTAEANDFDTPEYATFATAQRRKWESNRGMDPFSYGFNQATPDEEYMNATVLVTTLVDMVSKNGNLLLNIGPKADGTIPQVEVATLREAGKWIKAHGEGIFNTTYWFWKAEVRDAKANVRFTQTDEAFYILSMERPVNGRLVVEAPIPILEGDVVTLLGTSGALEWGVEWGMENGVLTIGVDENAVDEVEHCWVFKIEYGA</sequence>
<protein>
    <recommendedName>
        <fullName evidence="2">alpha-L-fucosidase</fullName>
        <ecNumber evidence="2">3.2.1.51</ecNumber>
    </recommendedName>
</protein>
<evidence type="ECO:0000313" key="8">
    <source>
        <dbReference type="Proteomes" id="UP000799753"/>
    </source>
</evidence>
<dbReference type="InterPro" id="IPR013780">
    <property type="entry name" value="Glyco_hydro_b"/>
</dbReference>
<dbReference type="GO" id="GO:0004560">
    <property type="term" value="F:alpha-L-fucosidase activity"/>
    <property type="evidence" value="ECO:0007669"/>
    <property type="project" value="UniProtKB-EC"/>
</dbReference>
<comment type="similarity">
    <text evidence="1">Belongs to the glycosyl hydrolase 29 family.</text>
</comment>
<evidence type="ECO:0000256" key="1">
    <source>
        <dbReference type="ARBA" id="ARBA00007951"/>
    </source>
</evidence>
<dbReference type="Pfam" id="PF01120">
    <property type="entry name" value="Alpha_L_fucos"/>
    <property type="match status" value="1"/>
</dbReference>
<evidence type="ECO:0000313" key="7">
    <source>
        <dbReference type="EMBL" id="KAF2645622.1"/>
    </source>
</evidence>
<keyword evidence="5" id="KW-0326">Glycosidase</keyword>
<accession>A0A6A6SEA1</accession>
<keyword evidence="8" id="KW-1185">Reference proteome</keyword>
<gene>
    <name evidence="7" type="ORF">P280DRAFT_486749</name>
</gene>
<dbReference type="PANTHER" id="PTHR10030">
    <property type="entry name" value="ALPHA-L-FUCOSIDASE"/>
    <property type="match status" value="1"/>
</dbReference>
<evidence type="ECO:0000259" key="6">
    <source>
        <dbReference type="Pfam" id="PF01120"/>
    </source>
</evidence>
<keyword evidence="3" id="KW-0732">Signal</keyword>
<evidence type="ECO:0000256" key="4">
    <source>
        <dbReference type="ARBA" id="ARBA00022801"/>
    </source>
</evidence>
<name>A0A6A6SEA1_9PLEO</name>
<dbReference type="Proteomes" id="UP000799753">
    <property type="component" value="Unassembled WGS sequence"/>
</dbReference>
<dbReference type="Gene3D" id="2.60.40.1180">
    <property type="entry name" value="Golgi alpha-mannosidase II"/>
    <property type="match status" value="1"/>
</dbReference>
<dbReference type="GO" id="GO:0006004">
    <property type="term" value="P:fucose metabolic process"/>
    <property type="evidence" value="ECO:0007669"/>
    <property type="project" value="TreeGrafter"/>
</dbReference>
<dbReference type="AlphaFoldDB" id="A0A6A6SEA1"/>
<dbReference type="GO" id="GO:0016139">
    <property type="term" value="P:glycoside catabolic process"/>
    <property type="evidence" value="ECO:0007669"/>
    <property type="project" value="TreeGrafter"/>
</dbReference>
<dbReference type="OrthoDB" id="6039950at2759"/>
<dbReference type="InterPro" id="IPR000933">
    <property type="entry name" value="Glyco_hydro_29"/>
</dbReference>
<dbReference type="Gene3D" id="3.20.20.80">
    <property type="entry name" value="Glycosidases"/>
    <property type="match status" value="1"/>
</dbReference>
<dbReference type="SUPFAM" id="SSF51445">
    <property type="entry name" value="(Trans)glycosidases"/>
    <property type="match status" value="1"/>
</dbReference>
<evidence type="ECO:0000256" key="3">
    <source>
        <dbReference type="ARBA" id="ARBA00022729"/>
    </source>
</evidence>
<feature type="domain" description="Glycoside hydrolase family 29 N-terminal" evidence="6">
    <location>
        <begin position="326"/>
        <end position="689"/>
    </location>
</feature>
<evidence type="ECO:0000256" key="5">
    <source>
        <dbReference type="ARBA" id="ARBA00023295"/>
    </source>
</evidence>
<dbReference type="InterPro" id="IPR017853">
    <property type="entry name" value="GH"/>
</dbReference>
<dbReference type="EC" id="3.2.1.51" evidence="2"/>
<reference evidence="7" key="1">
    <citation type="journal article" date="2020" name="Stud. Mycol.">
        <title>101 Dothideomycetes genomes: a test case for predicting lifestyles and emergence of pathogens.</title>
        <authorList>
            <person name="Haridas S."/>
            <person name="Albert R."/>
            <person name="Binder M."/>
            <person name="Bloem J."/>
            <person name="Labutti K."/>
            <person name="Salamov A."/>
            <person name="Andreopoulos B."/>
            <person name="Baker S."/>
            <person name="Barry K."/>
            <person name="Bills G."/>
            <person name="Bluhm B."/>
            <person name="Cannon C."/>
            <person name="Castanera R."/>
            <person name="Culley D."/>
            <person name="Daum C."/>
            <person name="Ezra D."/>
            <person name="Gonzalez J."/>
            <person name="Henrissat B."/>
            <person name="Kuo A."/>
            <person name="Liang C."/>
            <person name="Lipzen A."/>
            <person name="Lutzoni F."/>
            <person name="Magnuson J."/>
            <person name="Mondo S."/>
            <person name="Nolan M."/>
            <person name="Ohm R."/>
            <person name="Pangilinan J."/>
            <person name="Park H.-J."/>
            <person name="Ramirez L."/>
            <person name="Alfaro M."/>
            <person name="Sun H."/>
            <person name="Tritt A."/>
            <person name="Yoshinaga Y."/>
            <person name="Zwiers L.-H."/>
            <person name="Turgeon B."/>
            <person name="Goodwin S."/>
            <person name="Spatafora J."/>
            <person name="Crous P."/>
            <person name="Grigoriev I."/>
        </authorList>
    </citation>
    <scope>NUCLEOTIDE SEQUENCE</scope>
    <source>
        <strain evidence="7">CBS 473.64</strain>
    </source>
</reference>
<organism evidence="7 8">
    <name type="scientific">Massarina eburnea CBS 473.64</name>
    <dbReference type="NCBI Taxonomy" id="1395130"/>
    <lineage>
        <taxon>Eukaryota</taxon>
        <taxon>Fungi</taxon>
        <taxon>Dikarya</taxon>
        <taxon>Ascomycota</taxon>
        <taxon>Pezizomycotina</taxon>
        <taxon>Dothideomycetes</taxon>
        <taxon>Pleosporomycetidae</taxon>
        <taxon>Pleosporales</taxon>
        <taxon>Massarineae</taxon>
        <taxon>Massarinaceae</taxon>
        <taxon>Massarina</taxon>
    </lineage>
</organism>
<keyword evidence="4" id="KW-0378">Hydrolase</keyword>
<proteinExistence type="inferred from homology"/>
<dbReference type="PANTHER" id="PTHR10030:SF37">
    <property type="entry name" value="ALPHA-L-FUCOSIDASE-RELATED"/>
    <property type="match status" value="1"/>
</dbReference>
<dbReference type="SMART" id="SM00812">
    <property type="entry name" value="Alpha_L_fucos"/>
    <property type="match status" value="1"/>
</dbReference>
<dbReference type="EMBL" id="MU006777">
    <property type="protein sequence ID" value="KAF2645622.1"/>
    <property type="molecule type" value="Genomic_DNA"/>
</dbReference>
<dbReference type="InterPro" id="IPR057739">
    <property type="entry name" value="Glyco_hydro_29_N"/>
</dbReference>
<evidence type="ECO:0000256" key="2">
    <source>
        <dbReference type="ARBA" id="ARBA00012662"/>
    </source>
</evidence>